<protein>
    <submittedName>
        <fullName evidence="3">Transposase</fullName>
    </submittedName>
</protein>
<feature type="transmembrane region" description="Helical" evidence="1">
    <location>
        <begin position="88"/>
        <end position="107"/>
    </location>
</feature>
<accession>A0ABX8REG6</accession>
<dbReference type="Pfam" id="PF01609">
    <property type="entry name" value="DDE_Tnp_1"/>
    <property type="match status" value="1"/>
</dbReference>
<name>A0ABX8REG6_9CLOT</name>
<feature type="domain" description="Transposase IS4-like" evidence="2">
    <location>
        <begin position="3"/>
        <end position="60"/>
    </location>
</feature>
<dbReference type="RefSeq" id="WP_218284177.1">
    <property type="nucleotide sequence ID" value="NZ_CP078093.1"/>
</dbReference>
<evidence type="ECO:0000259" key="2">
    <source>
        <dbReference type="Pfam" id="PF01609"/>
    </source>
</evidence>
<dbReference type="Proteomes" id="UP000886818">
    <property type="component" value="Chromosome"/>
</dbReference>
<evidence type="ECO:0000313" key="4">
    <source>
        <dbReference type="Proteomes" id="UP000886818"/>
    </source>
</evidence>
<keyword evidence="1" id="KW-0812">Transmembrane</keyword>
<reference evidence="3" key="1">
    <citation type="submission" date="2021-07" db="EMBL/GenBank/DDBJ databases">
        <title>Complete genome sequence of Crassaminicella sp. 143-21, isolated from a deep-sea hydrothermal vent.</title>
        <authorList>
            <person name="Li X."/>
        </authorList>
    </citation>
    <scope>NUCLEOTIDE SEQUENCE</scope>
    <source>
        <strain evidence="3">143-21</strain>
    </source>
</reference>
<dbReference type="InterPro" id="IPR002559">
    <property type="entry name" value="Transposase_11"/>
</dbReference>
<keyword evidence="1" id="KW-0472">Membrane</keyword>
<sequence>MLSTDTELSNKAILKYYSNRWEIEILFLYLKDRLRLKHYQMRKLKGLTRFWMVVYLAYTLLEIYRARVNQEKSKLTLGDIIQLFKGDTFKYIIIWTYILASININLYESYKIFGLTP</sequence>
<evidence type="ECO:0000313" key="3">
    <source>
        <dbReference type="EMBL" id="QXM07493.1"/>
    </source>
</evidence>
<feature type="transmembrane region" description="Helical" evidence="1">
    <location>
        <begin position="50"/>
        <end position="68"/>
    </location>
</feature>
<gene>
    <name evidence="3" type="ORF">KVH43_12965</name>
</gene>
<organism evidence="3 4">
    <name type="scientific">Crassaminicella indica</name>
    <dbReference type="NCBI Taxonomy" id="2855394"/>
    <lineage>
        <taxon>Bacteria</taxon>
        <taxon>Bacillati</taxon>
        <taxon>Bacillota</taxon>
        <taxon>Clostridia</taxon>
        <taxon>Eubacteriales</taxon>
        <taxon>Clostridiaceae</taxon>
        <taxon>Crassaminicella</taxon>
    </lineage>
</organism>
<keyword evidence="1" id="KW-1133">Transmembrane helix</keyword>
<dbReference type="EMBL" id="CP078093">
    <property type="protein sequence ID" value="QXM07493.1"/>
    <property type="molecule type" value="Genomic_DNA"/>
</dbReference>
<keyword evidence="4" id="KW-1185">Reference proteome</keyword>
<proteinExistence type="predicted"/>
<evidence type="ECO:0000256" key="1">
    <source>
        <dbReference type="SAM" id="Phobius"/>
    </source>
</evidence>